<keyword evidence="1" id="KW-0812">Transmembrane</keyword>
<feature type="transmembrane region" description="Helical" evidence="1">
    <location>
        <begin position="78"/>
        <end position="95"/>
    </location>
</feature>
<proteinExistence type="predicted"/>
<sequence length="108" mass="11439">MNSALCCLKTVQHKSCGEGVVFRGSRSLNLAAVAWSLATSLLKPIGGTTLRALNPGVFVNLATENEGQRVLGERRSEVGFRLLCTVAALGVLFLVEESGTTGYICDSH</sequence>
<evidence type="ECO:0000313" key="2">
    <source>
        <dbReference type="EMBL" id="GBN59164.1"/>
    </source>
</evidence>
<keyword evidence="1" id="KW-0472">Membrane</keyword>
<organism evidence="2 3">
    <name type="scientific">Araneus ventricosus</name>
    <name type="common">Orbweaver spider</name>
    <name type="synonym">Epeira ventricosa</name>
    <dbReference type="NCBI Taxonomy" id="182803"/>
    <lineage>
        <taxon>Eukaryota</taxon>
        <taxon>Metazoa</taxon>
        <taxon>Ecdysozoa</taxon>
        <taxon>Arthropoda</taxon>
        <taxon>Chelicerata</taxon>
        <taxon>Arachnida</taxon>
        <taxon>Araneae</taxon>
        <taxon>Araneomorphae</taxon>
        <taxon>Entelegynae</taxon>
        <taxon>Araneoidea</taxon>
        <taxon>Araneidae</taxon>
        <taxon>Araneus</taxon>
    </lineage>
</organism>
<comment type="caution">
    <text evidence="2">The sequence shown here is derived from an EMBL/GenBank/DDBJ whole genome shotgun (WGS) entry which is preliminary data.</text>
</comment>
<protein>
    <submittedName>
        <fullName evidence="2">Uncharacterized protein</fullName>
    </submittedName>
</protein>
<dbReference type="Proteomes" id="UP000499080">
    <property type="component" value="Unassembled WGS sequence"/>
</dbReference>
<keyword evidence="1" id="KW-1133">Transmembrane helix</keyword>
<dbReference type="AlphaFoldDB" id="A0A4Y2Q6W5"/>
<name>A0A4Y2Q6W5_ARAVE</name>
<evidence type="ECO:0000256" key="1">
    <source>
        <dbReference type="SAM" id="Phobius"/>
    </source>
</evidence>
<accession>A0A4Y2Q6W5</accession>
<reference evidence="2 3" key="1">
    <citation type="journal article" date="2019" name="Sci. Rep.">
        <title>Orb-weaving spider Araneus ventricosus genome elucidates the spidroin gene catalogue.</title>
        <authorList>
            <person name="Kono N."/>
            <person name="Nakamura H."/>
            <person name="Ohtoshi R."/>
            <person name="Moran D.A.P."/>
            <person name="Shinohara A."/>
            <person name="Yoshida Y."/>
            <person name="Fujiwara M."/>
            <person name="Mori M."/>
            <person name="Tomita M."/>
            <person name="Arakawa K."/>
        </authorList>
    </citation>
    <scope>NUCLEOTIDE SEQUENCE [LARGE SCALE GENOMIC DNA]</scope>
</reference>
<dbReference type="EMBL" id="BGPR01137025">
    <property type="protein sequence ID" value="GBN59164.1"/>
    <property type="molecule type" value="Genomic_DNA"/>
</dbReference>
<evidence type="ECO:0000313" key="3">
    <source>
        <dbReference type="Proteomes" id="UP000499080"/>
    </source>
</evidence>
<keyword evidence="3" id="KW-1185">Reference proteome</keyword>
<gene>
    <name evidence="2" type="ORF">AVEN_228843_1</name>
</gene>